<dbReference type="InterPro" id="IPR040389">
    <property type="entry name" value="SMR"/>
</dbReference>
<evidence type="ECO:0000256" key="1">
    <source>
        <dbReference type="ARBA" id="ARBA00023013"/>
    </source>
</evidence>
<comment type="caution">
    <text evidence="4">The sequence shown here is derived from an EMBL/GenBank/DDBJ whole genome shotgun (WGS) entry which is preliminary data.</text>
</comment>
<accession>A0ABQ8HBA2</accession>
<organism evidence="4 5">
    <name type="scientific">Xanthoceras sorbifolium</name>
    <dbReference type="NCBI Taxonomy" id="99658"/>
    <lineage>
        <taxon>Eukaryota</taxon>
        <taxon>Viridiplantae</taxon>
        <taxon>Streptophyta</taxon>
        <taxon>Embryophyta</taxon>
        <taxon>Tracheophyta</taxon>
        <taxon>Spermatophyta</taxon>
        <taxon>Magnoliopsida</taxon>
        <taxon>eudicotyledons</taxon>
        <taxon>Gunneridae</taxon>
        <taxon>Pentapetalae</taxon>
        <taxon>rosids</taxon>
        <taxon>malvids</taxon>
        <taxon>Sapindales</taxon>
        <taxon>Sapindaceae</taxon>
        <taxon>Xanthoceroideae</taxon>
        <taxon>Xanthoceras</taxon>
    </lineage>
</organism>
<dbReference type="PANTHER" id="PTHR33142:SF15">
    <property type="entry name" value="CYCLIN-DEPENDENT PROTEIN KINASE INHIBITOR SMR4"/>
    <property type="match status" value="1"/>
</dbReference>
<evidence type="ECO:0000256" key="3">
    <source>
        <dbReference type="SAM" id="MobiDB-lite"/>
    </source>
</evidence>
<feature type="region of interest" description="Disordered" evidence="3">
    <location>
        <begin position="121"/>
        <end position="143"/>
    </location>
</feature>
<evidence type="ECO:0000313" key="5">
    <source>
        <dbReference type="Proteomes" id="UP000827721"/>
    </source>
</evidence>
<reference evidence="4 5" key="1">
    <citation type="submission" date="2021-02" db="EMBL/GenBank/DDBJ databases">
        <title>Plant Genome Project.</title>
        <authorList>
            <person name="Zhang R.-G."/>
        </authorList>
    </citation>
    <scope>NUCLEOTIDE SEQUENCE [LARGE SCALE GENOMIC DNA]</scope>
    <source>
        <tissue evidence="4">Leaves</tissue>
    </source>
</reference>
<gene>
    <name evidence="4" type="ORF">JRO89_XS12G0045800</name>
</gene>
<evidence type="ECO:0000313" key="4">
    <source>
        <dbReference type="EMBL" id="KAH7553710.1"/>
    </source>
</evidence>
<proteinExistence type="predicted"/>
<keyword evidence="2" id="KW-0131">Cell cycle</keyword>
<evidence type="ECO:0000256" key="2">
    <source>
        <dbReference type="ARBA" id="ARBA00023306"/>
    </source>
</evidence>
<evidence type="ECO:0008006" key="6">
    <source>
        <dbReference type="Google" id="ProtNLM"/>
    </source>
</evidence>
<sequence>MDHESDHEAKGVDCQSGRRLTAGVCRLAEGRSGMASISQIPYGCFLKSQPFIRWDRAIPVMWGHVGWVVTPLVSSVTCGEWSSLSCPRRGWPIGRLRMEEEGGCTTPKKHGIPVLSVCPPPPKKKAVGGKKRDPPKNGYFQPPDLDALFAMPPRREACA</sequence>
<keyword evidence="5" id="KW-1185">Reference proteome</keyword>
<name>A0ABQ8HBA2_9ROSI</name>
<protein>
    <recommendedName>
        <fullName evidence="6">Cyclin-dependent protein kinase inhibitor SMR4</fullName>
    </recommendedName>
</protein>
<dbReference type="Proteomes" id="UP000827721">
    <property type="component" value="Unassembled WGS sequence"/>
</dbReference>
<dbReference type="EMBL" id="JAFEMO010000012">
    <property type="protein sequence ID" value="KAH7553710.1"/>
    <property type="molecule type" value="Genomic_DNA"/>
</dbReference>
<dbReference type="PANTHER" id="PTHR33142">
    <property type="entry name" value="CYCLIN-DEPENDENT PROTEIN KINASE INHIBITOR SMR13"/>
    <property type="match status" value="1"/>
</dbReference>
<keyword evidence="1" id="KW-0649">Protein kinase inhibitor</keyword>